<comment type="similarity">
    <text evidence="15">Belongs to the type III pantothenate kinase family.</text>
</comment>
<evidence type="ECO:0000256" key="8">
    <source>
        <dbReference type="ARBA" id="ARBA00022490"/>
    </source>
</evidence>
<sequence length="295" mass="30211">MGNTNASLAFVSFVEGSTARAEGAVPVGGVSAIEILATWGRDDDEPLRVQEALAGPGRLGGAGQGRRCAAISAVGSHERERRLVERLGSLGWDVAVRPEAGLVMEIHHPETCGSDRQYAMRAALEDGWRLRSEAVADGAGERLQVLVVDAGTALTVDAGVLRSGAAANGGAEFVFLGGAIAMGPGSLAEAITARGARLAPFEVDPDVPALGRSTVEALRAGASVGFRGAVRELCRGVSMEAFGGTRGVLVYLTGGARAFARAAVDETFPQGFRDSPHLVHAGLALAIRSAGSSSL</sequence>
<keyword evidence="8" id="KW-0963">Cytoplasm</keyword>
<evidence type="ECO:0000256" key="10">
    <source>
        <dbReference type="ARBA" id="ARBA00022741"/>
    </source>
</evidence>
<evidence type="ECO:0000256" key="7">
    <source>
        <dbReference type="ARBA" id="ARBA00012102"/>
    </source>
</evidence>
<dbReference type="AlphaFoldDB" id="A0A518EWA0"/>
<keyword evidence="14" id="KW-0173">Coenzyme A biosynthesis</keyword>
<name>A0A518EWA0_9BACT</name>
<evidence type="ECO:0000256" key="15">
    <source>
        <dbReference type="ARBA" id="ARBA00038036"/>
    </source>
</evidence>
<dbReference type="InterPro" id="IPR004619">
    <property type="entry name" value="Type_III_PanK"/>
</dbReference>
<keyword evidence="9 17" id="KW-0808">Transferase</keyword>
<comment type="subunit">
    <text evidence="6">Homodimer.</text>
</comment>
<comment type="catalytic activity">
    <reaction evidence="1">
        <text>(R)-pantothenate + ATP = (R)-4'-phosphopantothenate + ADP + H(+)</text>
        <dbReference type="Rhea" id="RHEA:16373"/>
        <dbReference type="ChEBI" id="CHEBI:10986"/>
        <dbReference type="ChEBI" id="CHEBI:15378"/>
        <dbReference type="ChEBI" id="CHEBI:29032"/>
        <dbReference type="ChEBI" id="CHEBI:30616"/>
        <dbReference type="ChEBI" id="CHEBI:456216"/>
        <dbReference type="EC" id="2.7.1.33"/>
    </reaction>
</comment>
<dbReference type="OrthoDB" id="9804707at2"/>
<dbReference type="SUPFAM" id="SSF53067">
    <property type="entry name" value="Actin-like ATPase domain"/>
    <property type="match status" value="1"/>
</dbReference>
<reference evidence="17 18" key="1">
    <citation type="submission" date="2019-02" db="EMBL/GenBank/DDBJ databases">
        <title>Deep-cultivation of Planctomycetes and their phenomic and genomic characterization uncovers novel biology.</title>
        <authorList>
            <person name="Wiegand S."/>
            <person name="Jogler M."/>
            <person name="Boedeker C."/>
            <person name="Pinto D."/>
            <person name="Vollmers J."/>
            <person name="Rivas-Marin E."/>
            <person name="Kohn T."/>
            <person name="Peeters S.H."/>
            <person name="Heuer A."/>
            <person name="Rast P."/>
            <person name="Oberbeckmann S."/>
            <person name="Bunk B."/>
            <person name="Jeske O."/>
            <person name="Meyerdierks A."/>
            <person name="Storesund J.E."/>
            <person name="Kallscheuer N."/>
            <person name="Luecker S."/>
            <person name="Lage O.M."/>
            <person name="Pohl T."/>
            <person name="Merkel B.J."/>
            <person name="Hornburger P."/>
            <person name="Mueller R.-W."/>
            <person name="Bruemmer F."/>
            <person name="Labrenz M."/>
            <person name="Spormann A.M."/>
            <person name="Op den Camp H."/>
            <person name="Overmann J."/>
            <person name="Amann R."/>
            <person name="Jetten M.S.M."/>
            <person name="Mascher T."/>
            <person name="Medema M.H."/>
            <person name="Devos D.P."/>
            <person name="Kaster A.-K."/>
            <person name="Ovreas L."/>
            <person name="Rohde M."/>
            <person name="Galperin M.Y."/>
            <person name="Jogler C."/>
        </authorList>
    </citation>
    <scope>NUCLEOTIDE SEQUENCE [LARGE SCALE GENOMIC DNA]</scope>
    <source>
        <strain evidence="17 18">Poly30</strain>
    </source>
</reference>
<evidence type="ECO:0000256" key="13">
    <source>
        <dbReference type="ARBA" id="ARBA00022958"/>
    </source>
</evidence>
<proteinExistence type="inferred from homology"/>
<dbReference type="PANTHER" id="PTHR34265:SF1">
    <property type="entry name" value="TYPE III PANTOTHENATE KINASE"/>
    <property type="match status" value="1"/>
</dbReference>
<evidence type="ECO:0000256" key="6">
    <source>
        <dbReference type="ARBA" id="ARBA00011738"/>
    </source>
</evidence>
<dbReference type="GO" id="GO:0005737">
    <property type="term" value="C:cytoplasm"/>
    <property type="evidence" value="ECO:0007669"/>
    <property type="project" value="UniProtKB-SubCell"/>
</dbReference>
<dbReference type="GO" id="GO:0005524">
    <property type="term" value="F:ATP binding"/>
    <property type="evidence" value="ECO:0007669"/>
    <property type="project" value="UniProtKB-KW"/>
</dbReference>
<keyword evidence="11 17" id="KW-0418">Kinase</keyword>
<evidence type="ECO:0000256" key="16">
    <source>
        <dbReference type="ARBA" id="ARBA00040883"/>
    </source>
</evidence>
<dbReference type="Gene3D" id="3.30.420.40">
    <property type="match status" value="1"/>
</dbReference>
<accession>A0A518EWA0</accession>
<gene>
    <name evidence="17" type="primary">coaX</name>
    <name evidence="17" type="ORF">Poly30_39050</name>
</gene>
<protein>
    <recommendedName>
        <fullName evidence="16">Type III pantothenate kinase</fullName>
        <ecNumber evidence="7">2.7.1.33</ecNumber>
    </recommendedName>
</protein>
<comment type="pathway">
    <text evidence="5">Cofactor biosynthesis; coenzyme A biosynthesis; CoA from (R)-pantothenate: step 1/5.</text>
</comment>
<evidence type="ECO:0000256" key="12">
    <source>
        <dbReference type="ARBA" id="ARBA00022840"/>
    </source>
</evidence>
<comment type="subcellular location">
    <subcellularLocation>
        <location evidence="4">Cytoplasm</location>
    </subcellularLocation>
</comment>
<evidence type="ECO:0000256" key="11">
    <source>
        <dbReference type="ARBA" id="ARBA00022777"/>
    </source>
</evidence>
<dbReference type="EC" id="2.7.1.33" evidence="7"/>
<evidence type="ECO:0000313" key="18">
    <source>
        <dbReference type="Proteomes" id="UP000320390"/>
    </source>
</evidence>
<evidence type="ECO:0000256" key="3">
    <source>
        <dbReference type="ARBA" id="ARBA00001972"/>
    </source>
</evidence>
<evidence type="ECO:0000256" key="1">
    <source>
        <dbReference type="ARBA" id="ARBA00001206"/>
    </source>
</evidence>
<keyword evidence="13" id="KW-0630">Potassium</keyword>
<evidence type="ECO:0000256" key="4">
    <source>
        <dbReference type="ARBA" id="ARBA00004496"/>
    </source>
</evidence>
<dbReference type="GO" id="GO:0004594">
    <property type="term" value="F:pantothenate kinase activity"/>
    <property type="evidence" value="ECO:0007669"/>
    <property type="project" value="UniProtKB-EC"/>
</dbReference>
<evidence type="ECO:0000256" key="2">
    <source>
        <dbReference type="ARBA" id="ARBA00001958"/>
    </source>
</evidence>
<dbReference type="RefSeq" id="WP_145200896.1">
    <property type="nucleotide sequence ID" value="NZ_CP036434.1"/>
</dbReference>
<dbReference type="InterPro" id="IPR043129">
    <property type="entry name" value="ATPase_NBD"/>
</dbReference>
<dbReference type="PANTHER" id="PTHR34265">
    <property type="entry name" value="TYPE III PANTOTHENATE KINASE"/>
    <property type="match status" value="1"/>
</dbReference>
<dbReference type="Proteomes" id="UP000320390">
    <property type="component" value="Chromosome"/>
</dbReference>
<keyword evidence="10" id="KW-0547">Nucleotide-binding</keyword>
<organism evidence="17 18">
    <name type="scientific">Saltatorellus ferox</name>
    <dbReference type="NCBI Taxonomy" id="2528018"/>
    <lineage>
        <taxon>Bacteria</taxon>
        <taxon>Pseudomonadati</taxon>
        <taxon>Planctomycetota</taxon>
        <taxon>Planctomycetia</taxon>
        <taxon>Planctomycetia incertae sedis</taxon>
        <taxon>Saltatorellus</taxon>
    </lineage>
</organism>
<keyword evidence="18" id="KW-1185">Reference proteome</keyword>
<comment type="cofactor">
    <cofactor evidence="3">
        <name>NH4(+)</name>
        <dbReference type="ChEBI" id="CHEBI:28938"/>
    </cofactor>
</comment>
<dbReference type="Pfam" id="PF03309">
    <property type="entry name" value="Pan_kinase"/>
    <property type="match status" value="1"/>
</dbReference>
<evidence type="ECO:0000256" key="5">
    <source>
        <dbReference type="ARBA" id="ARBA00005225"/>
    </source>
</evidence>
<dbReference type="UniPathway" id="UPA00241">
    <property type="reaction ID" value="UER00352"/>
</dbReference>
<evidence type="ECO:0000313" key="17">
    <source>
        <dbReference type="EMBL" id="QDV08367.1"/>
    </source>
</evidence>
<evidence type="ECO:0000256" key="14">
    <source>
        <dbReference type="ARBA" id="ARBA00022993"/>
    </source>
</evidence>
<comment type="cofactor">
    <cofactor evidence="2">
        <name>K(+)</name>
        <dbReference type="ChEBI" id="CHEBI:29103"/>
    </cofactor>
</comment>
<keyword evidence="12" id="KW-0067">ATP-binding</keyword>
<dbReference type="GO" id="GO:0015937">
    <property type="term" value="P:coenzyme A biosynthetic process"/>
    <property type="evidence" value="ECO:0007669"/>
    <property type="project" value="UniProtKB-UniPathway"/>
</dbReference>
<evidence type="ECO:0000256" key="9">
    <source>
        <dbReference type="ARBA" id="ARBA00022679"/>
    </source>
</evidence>
<dbReference type="EMBL" id="CP036434">
    <property type="protein sequence ID" value="QDV08367.1"/>
    <property type="molecule type" value="Genomic_DNA"/>
</dbReference>